<proteinExistence type="predicted"/>
<dbReference type="Pfam" id="PF14225">
    <property type="entry name" value="MOR2-PAG1_C"/>
    <property type="match status" value="1"/>
</dbReference>
<dbReference type="GO" id="GO:0031175">
    <property type="term" value="P:neuron projection development"/>
    <property type="evidence" value="ECO:0007669"/>
    <property type="project" value="TreeGrafter"/>
</dbReference>
<dbReference type="InterPro" id="IPR029473">
    <property type="entry name" value="MOR2-PAG1_mid"/>
</dbReference>
<dbReference type="InterPro" id="IPR025481">
    <property type="entry name" value="Cell_Morphogen_C"/>
</dbReference>
<feature type="region of interest" description="Disordered" evidence="1">
    <location>
        <begin position="2543"/>
        <end position="2570"/>
    </location>
</feature>
<evidence type="ECO:0000259" key="4">
    <source>
        <dbReference type="Pfam" id="PF14228"/>
    </source>
</evidence>
<organism evidence="6">
    <name type="scientific">Cacopsylla melanoneura</name>
    <dbReference type="NCBI Taxonomy" id="428564"/>
    <lineage>
        <taxon>Eukaryota</taxon>
        <taxon>Metazoa</taxon>
        <taxon>Ecdysozoa</taxon>
        <taxon>Arthropoda</taxon>
        <taxon>Hexapoda</taxon>
        <taxon>Insecta</taxon>
        <taxon>Pterygota</taxon>
        <taxon>Neoptera</taxon>
        <taxon>Paraneoptera</taxon>
        <taxon>Hemiptera</taxon>
        <taxon>Sternorrhyncha</taxon>
        <taxon>Psylloidea</taxon>
        <taxon>Psyllidae</taxon>
        <taxon>Psyllinae</taxon>
        <taxon>Cacopsylla</taxon>
    </lineage>
</organism>
<evidence type="ECO:0000313" key="6">
    <source>
        <dbReference type="EMBL" id="CAG6713784.1"/>
    </source>
</evidence>
<feature type="domain" description="Cell morphogenesis central region" evidence="4">
    <location>
        <begin position="1495"/>
        <end position="1578"/>
    </location>
</feature>
<reference evidence="6" key="1">
    <citation type="submission" date="2021-05" db="EMBL/GenBank/DDBJ databases">
        <authorList>
            <person name="Alioto T."/>
            <person name="Alioto T."/>
            <person name="Gomez Garrido J."/>
        </authorList>
    </citation>
    <scope>NUCLEOTIDE SEQUENCE</scope>
</reference>
<dbReference type="GO" id="GO:0000902">
    <property type="term" value="P:cell morphogenesis"/>
    <property type="evidence" value="ECO:0007669"/>
    <property type="project" value="InterPro"/>
</dbReference>
<feature type="compositionally biased region" description="Polar residues" evidence="1">
    <location>
        <begin position="2543"/>
        <end position="2553"/>
    </location>
</feature>
<feature type="compositionally biased region" description="Polar residues" evidence="1">
    <location>
        <begin position="2666"/>
        <end position="2679"/>
    </location>
</feature>
<feature type="region of interest" description="Disordered" evidence="1">
    <location>
        <begin position="2463"/>
        <end position="2491"/>
    </location>
</feature>
<dbReference type="GO" id="GO:0030427">
    <property type="term" value="C:site of polarized growth"/>
    <property type="evidence" value="ECO:0007669"/>
    <property type="project" value="TreeGrafter"/>
</dbReference>
<feature type="compositionally biased region" description="Basic and acidic residues" evidence="1">
    <location>
        <begin position="1"/>
        <end position="26"/>
    </location>
</feature>
<dbReference type="GO" id="GO:0005938">
    <property type="term" value="C:cell cortex"/>
    <property type="evidence" value="ECO:0007669"/>
    <property type="project" value="TreeGrafter"/>
</dbReference>
<feature type="region of interest" description="Disordered" evidence="1">
    <location>
        <begin position="2108"/>
        <end position="2130"/>
    </location>
</feature>
<feature type="domain" description="Protein furry C-terminal" evidence="5">
    <location>
        <begin position="2713"/>
        <end position="3049"/>
    </location>
</feature>
<dbReference type="InterPro" id="IPR016024">
    <property type="entry name" value="ARM-type_fold"/>
</dbReference>
<evidence type="ECO:0000256" key="1">
    <source>
        <dbReference type="SAM" id="MobiDB-lite"/>
    </source>
</evidence>
<feature type="region of interest" description="Disordered" evidence="1">
    <location>
        <begin position="2666"/>
        <end position="2708"/>
    </location>
</feature>
<dbReference type="InterPro" id="IPR045842">
    <property type="entry name" value="Fry_C"/>
</dbReference>
<dbReference type="SUPFAM" id="SSF48371">
    <property type="entry name" value="ARM repeat"/>
    <property type="match status" value="2"/>
</dbReference>
<feature type="region of interest" description="Disordered" evidence="1">
    <location>
        <begin position="2592"/>
        <end position="2620"/>
    </location>
</feature>
<feature type="compositionally biased region" description="Polar residues" evidence="1">
    <location>
        <begin position="2468"/>
        <end position="2491"/>
    </location>
</feature>
<sequence length="3054" mass="339429">MSEDDSSKHHTDHESGSMDHSNHENDNPGGIPGAGGGSITTDSESRSDVTDAASQSTSRTDCDSSADSTVTVLPWSGGPQRVRSVCGSASDASNNVRPGEYVMRSLFADFTVQAEKKLDQVLAEPQEKPLSKVLQRGEDPVFDQLLTAFGSVAEHCLPSILRALFAWYERQMKPSDAMAASLTDSAKKTPENRGKGLFSGEPVETKEAETILQERRDLAVEFVFCLILIEVLKQLPFHPGHEQLVTYIENVAFKHFKYREGIQNDPNATNIHTVADLYAEVMGVLAQSRFQSVRKRFMTELKDLRAKEPNTHTTQSIISLLMGMKFFRVKMVPIEEFEASFQFMQECAQYFTEVKDKDIKHALAGLFVEILVPVAATVKNEVNVPCLKNFVESLYGSTLDMCTKSKHRLAIFPLVTCLLCVSQKTFFLQNWHYFLALCLSHLKNHRDPKISRVALESLYRLLWVYMIRIKCESNSATQSRLQSIVNSLFPKGSKAVVPRDTPLNIFVKIIQFIAQERLDFAMREIVFDLLSVGRPIKLILTPERMSIGLRAFLVVADSLQQKEGEPPMPRTSGVLPSGNTLRVKKTYLNKMLTEDTARSIGMSAYFPHVRRVFVDILRALDVQYGRPLMMTSTQNVNKEPDEMITGERKPRIDLFRTCVAAVPRLIPDAMTGSELVDLLSRLTLHMDEELRALAYQSLQTLVIDFPDWRHEVIAGFCQFLAREVLDTFPQLLDNGLRMLLQLLTSWRNAAAPSAAASLPGSLSRKKEAAAANQKKSENSNLSNLTRSQVFHQVEGFALVMLCNVRLTPRRLSVHILREIKMLNKTLGTPEHADQNVIDVIDRACPDILDQCMPQLTCADKTAALSASCIDLQWIADRSASIWTAGIHDESATRSGSVLNLSSSSSSPDPWGFCLFRFLQKGRVLSQCPTAVGQAWPIVYSRLHTLFPVIDPTPVSDNRASLLRSSAPPRKPVSERDSYLSLWRYLAIFSCRVVPPVPYPTPRCASPDLSLSWSPDNLNTERTGQTGTGGQDAPSPTGLYKLLVPLLRCETTDVRDAVVHALGNINSEALKDLMEEMAVYIRDAVDRKTENMRRRRRRDALRLQLVRVFELIAEQGTFGSAPGLLSPLAEYVDGARLCLELEADKQILREIKAHFCNFITKMIHSFPLESRQSLLKRDLRRNLFSLFTSWAGQYGRNLNITQVYSVTVPNPPPSAQQGVGGESHKTSEEELQLTSLGAMSAVLTCGPCFDPSTLLAEDGILYPWLDMLLGSTDEKVFQIGCQTVILLLECNPDMGPLLDWVVDRCYTASAQVADGCFLALATIFSAREYPCDHYTAIINVALMNTGCPRTHIHETALQLLHLLDKRFFGTVDLLATSAPPGDGTNFELGISGERHVDAALLSNTYCRSQMHLSEQLAQLHPELTMPMFSEITHRFQTARPEVRQILLQYLLPWLHNMELLDPNVPPANPLSYYQYCSNDVTRPGCRREGWGSVEATEMVLNNLFYITAKFADELPKEIEDVWATLCSCWPNNMKVIIRYLIIMSGMAPNQLLVYAKRVVLYVARARPDRLLDEMVTELQTVETLSWLIERTETPPFYRLTSMRKPSNHSDLASDPAPVGGGVPSLPGTIHTKRHSAENEAARNIGTCKSDSAAIRNSMFVPPRGSDKIRTASGPAIMSEAMFTPPDMEALCNSEELTTGDLGAQANNMEPHPLPMPEYGGYFAPLTEYLPDSNQPSSGFHRCNVAIMLLTDLVVDYIEVDWSVHLPLMLHILFLGLDHSRSLVLEHCKQCLLNLLLVLCEPVDQLTVAQILLNTQTRKQQLGLSTPHTNVTQHCFTDQDSEFDRYLTAPSEHGNGTVSTPTTSKPDPPPLIVVPEDEVASAKSSLNPDVKNMDIQHVITSLIEFLSSKHNQVLWSYEDITAKVWTIRSVEQLDMFLRHVLRLFRESLPHALISERWAQTALQLGLSCGSRHYAGRSLQIFRALCVPINSRMLTDILSRLVETVAETGEDMQGYVTELLLTLESAVDALESDFRPLDHMKELFKSTPNLNNKEPGGGGPSGKRSPGLNVPGGMVGLCSHMNGIHARSTSYSISYCTRRQANCTANLDNKAARGDMDSRSGGTSSPSAAKYSPNLCRSRSAQSLKLLGDSTSADDKMTILAQLFWLSVSLLESDYEHEYLLALRLLARVLHRLPLDRPDARDKVEKLQLQLKPSSSWPGVHALLLKGCTSPNTYEAVVPLLSQFTPLLELPVVDATQSVAFPMNVVALLPYMLLHYEDANELCIMSAENIAQLSSEKGKKLENLGTVMTLYSRRTFSKESFQWTKCVVKYLYDSYSHLSMTMLTFLVEVLEKGPALVQLPVLNIIHCMLHYVDLNSSSHFNAELLRVIAKHIEGPNYKEALFILKLVVTRSSTLVTPPQLHHQYISASWDSHSASSHSSFSEFKKELPGRTMEFTVDLSQTPVIGRKSVKPATSESEVSTIPASPRRSVSLSPGDSINITGWKRPWMSQSRVRECLVNVLTTCGQRVGLPKSPSVIFSQSSDLLERQSSMASSTEEVSGPDLSGGTGSRAPHPDHFGVFKDFDFLEYESESVEGESTDNFNWGVRRRPLSEGDENPEPRSIVEESLSEKTPLLTIRKLGAGVIEESSDDEIGSESPLDEIPPVPEFPNTSTGHIHHQPNTLNIRPRTMSDPRSDTSGSSTGDISELTPCNTSPNLAFRPILREDTEELFRLHIQSLLQQPPQSSLHLFHTLHRLIKDIVRKTVTLTRDATHNLTEMGSTAAIPLTSHFTNLAESLSNLAAEVPLVYFNPDVINLPPEPLKFGLLQMKEHTDTLLDRNDQAAECVDALRAVLKLQTLGEEGGGGGGGRSHEEPIVELGRALYKLYFQLMLLLESANKMIALVISTARNNQLQDVSADVILMRKTLVKAQEDIGIPTPTPQPTPPLGGADSEGLILEYLAQAKWGDALTFTRTHRNSCLSEAMLPSTSEEDDVTNLISLYCQQLLREKPDVFIATDTDLGHILTNLMEGLMQVLTAVSSIEGNVSTAATKHSSHLSTRC</sequence>
<evidence type="ECO:0000259" key="3">
    <source>
        <dbReference type="Pfam" id="PF14225"/>
    </source>
</evidence>
<dbReference type="PANTHER" id="PTHR12295:SF30">
    <property type="entry name" value="PROTEIN FURRY"/>
    <property type="match status" value="1"/>
</dbReference>
<feature type="domain" description="Cell morphogenesis protein N-terminal" evidence="2">
    <location>
        <begin position="214"/>
        <end position="746"/>
    </location>
</feature>
<feature type="region of interest" description="Disordered" evidence="1">
    <location>
        <begin position="1009"/>
        <end position="1034"/>
    </location>
</feature>
<dbReference type="Pfam" id="PF14228">
    <property type="entry name" value="MOR2-PAG1_mid"/>
    <property type="match status" value="4"/>
</dbReference>
<feature type="region of interest" description="Disordered" evidence="1">
    <location>
        <begin position="1845"/>
        <end position="1867"/>
    </location>
</feature>
<feature type="region of interest" description="Disordered" evidence="1">
    <location>
        <begin position="2042"/>
        <end position="2065"/>
    </location>
</feature>
<feature type="domain" description="Protein furry C-terminal" evidence="5">
    <location>
        <begin position="2442"/>
        <end position="2652"/>
    </location>
</feature>
<dbReference type="PANTHER" id="PTHR12295">
    <property type="entry name" value="FURRY-RELATED"/>
    <property type="match status" value="1"/>
</dbReference>
<dbReference type="Pfam" id="PF14222">
    <property type="entry name" value="MOR2-PAG1_N"/>
    <property type="match status" value="1"/>
</dbReference>
<feature type="domain" description="Cell morphogenesis central region" evidence="4">
    <location>
        <begin position="1892"/>
        <end position="1995"/>
    </location>
</feature>
<accession>A0A8D8UXV7</accession>
<feature type="domain" description="Cell morphogenesis central region" evidence="4">
    <location>
        <begin position="1286"/>
        <end position="1459"/>
    </location>
</feature>
<name>A0A8D8UXV7_9HEMI</name>
<feature type="region of interest" description="Disordered" evidence="1">
    <location>
        <begin position="1"/>
        <end position="74"/>
    </location>
</feature>
<dbReference type="InterPro" id="IPR025614">
    <property type="entry name" value="Cell_morpho_N"/>
</dbReference>
<feature type="domain" description="Cell morphogenesis protein C-terminal" evidence="3">
    <location>
        <begin position="2158"/>
        <end position="2409"/>
    </location>
</feature>
<evidence type="ECO:0000259" key="2">
    <source>
        <dbReference type="Pfam" id="PF14222"/>
    </source>
</evidence>
<protein>
    <submittedName>
        <fullName evidence="6">Protein furry</fullName>
    </submittedName>
</protein>
<feature type="domain" description="Cell morphogenesis central region" evidence="4">
    <location>
        <begin position="1739"/>
        <end position="1798"/>
    </location>
</feature>
<feature type="compositionally biased region" description="Polar residues" evidence="1">
    <location>
        <begin position="1009"/>
        <end position="1021"/>
    </location>
</feature>
<evidence type="ECO:0000259" key="5">
    <source>
        <dbReference type="Pfam" id="PF19421"/>
    </source>
</evidence>
<dbReference type="InterPro" id="IPR039867">
    <property type="entry name" value="Furry/Tao3/Mor2"/>
</dbReference>
<dbReference type="Pfam" id="PF19421">
    <property type="entry name" value="Fry_C"/>
    <property type="match status" value="2"/>
</dbReference>
<dbReference type="EMBL" id="HBUF01350968">
    <property type="protein sequence ID" value="CAG6713784.1"/>
    <property type="molecule type" value="Transcribed_RNA"/>
</dbReference>
<feature type="compositionally biased region" description="Polar residues" evidence="1">
    <location>
        <begin position="52"/>
        <end position="71"/>
    </location>
</feature>